<dbReference type="PROSITE" id="PS51257">
    <property type="entry name" value="PROKAR_LIPOPROTEIN"/>
    <property type="match status" value="1"/>
</dbReference>
<dbReference type="OrthoDB" id="7448632at2"/>
<keyword evidence="1" id="KW-0812">Transmembrane</keyword>
<dbReference type="Proteomes" id="UP000433652">
    <property type="component" value="Unassembled WGS sequence"/>
</dbReference>
<evidence type="ECO:0000256" key="1">
    <source>
        <dbReference type="SAM" id="Phobius"/>
    </source>
</evidence>
<name>A0A6I4T2C8_9SPHN</name>
<dbReference type="AlphaFoldDB" id="A0A6I4T2C8"/>
<protein>
    <submittedName>
        <fullName evidence="4">DUF4349 domain-containing protein</fullName>
    </submittedName>
</protein>
<feature type="chain" id="PRO_5026319918" evidence="2">
    <location>
        <begin position="22"/>
        <end position="301"/>
    </location>
</feature>
<keyword evidence="5" id="KW-1185">Reference proteome</keyword>
<evidence type="ECO:0000256" key="2">
    <source>
        <dbReference type="SAM" id="SignalP"/>
    </source>
</evidence>
<sequence>MKKAFLLACAGTLALAACSEAGDESAVSYESAEESAAADAAYEADSAPATQVASGSELPSAQAEIPVSIPQMAYVFNYGFRLPGDGIAALQQKHADLCEAQGPYTCRILSLRQSGDEGDYASGSLTLAVASDKARGFGEKLAASVKDAGGEQVSSTIDGEDLSKNIVDTEARLRVRTVLRDRLLEVLRTRNGKVSELVEAERSVARVNEEIDQARSWLEEMRGRVAFSRVEISYQSSAPAAGAFLEPIRGAVGSLGGIFGMLVAVLIVLAALGVPLVLGALGVRCLRGYLGRWRGLEGETA</sequence>
<accession>A0A6I4T2C8</accession>
<dbReference type="EMBL" id="WTYM01000063">
    <property type="protein sequence ID" value="MXO61387.1"/>
    <property type="molecule type" value="Genomic_DNA"/>
</dbReference>
<evidence type="ECO:0000259" key="3">
    <source>
        <dbReference type="Pfam" id="PF14257"/>
    </source>
</evidence>
<feature type="signal peptide" evidence="2">
    <location>
        <begin position="1"/>
        <end position="21"/>
    </location>
</feature>
<gene>
    <name evidence="4" type="ORF">GRI89_17735</name>
</gene>
<evidence type="ECO:0000313" key="5">
    <source>
        <dbReference type="Proteomes" id="UP000433652"/>
    </source>
</evidence>
<reference evidence="4 5" key="1">
    <citation type="submission" date="2019-12" db="EMBL/GenBank/DDBJ databases">
        <title>Genomic-based taxomic classification of the family Erythrobacteraceae.</title>
        <authorList>
            <person name="Xu L."/>
        </authorList>
    </citation>
    <scope>NUCLEOTIDE SEQUENCE [LARGE SCALE GENOMIC DNA]</scope>
    <source>
        <strain evidence="4 5">MCCC 1K01500</strain>
    </source>
</reference>
<dbReference type="Pfam" id="PF14257">
    <property type="entry name" value="DUF4349"/>
    <property type="match status" value="1"/>
</dbReference>
<comment type="caution">
    <text evidence="4">The sequence shown here is derived from an EMBL/GenBank/DDBJ whole genome shotgun (WGS) entry which is preliminary data.</text>
</comment>
<evidence type="ECO:0000313" key="4">
    <source>
        <dbReference type="EMBL" id="MXO61387.1"/>
    </source>
</evidence>
<keyword evidence="1" id="KW-0472">Membrane</keyword>
<dbReference type="InterPro" id="IPR025645">
    <property type="entry name" value="DUF4349"/>
</dbReference>
<keyword evidence="1" id="KW-1133">Transmembrane helix</keyword>
<organism evidence="4 5">
    <name type="scientific">Croceibacterium salegens</name>
    <dbReference type="NCBI Taxonomy" id="1737568"/>
    <lineage>
        <taxon>Bacteria</taxon>
        <taxon>Pseudomonadati</taxon>
        <taxon>Pseudomonadota</taxon>
        <taxon>Alphaproteobacteria</taxon>
        <taxon>Sphingomonadales</taxon>
        <taxon>Erythrobacteraceae</taxon>
        <taxon>Croceibacterium</taxon>
    </lineage>
</organism>
<keyword evidence="2" id="KW-0732">Signal</keyword>
<dbReference type="RefSeq" id="WP_159798426.1">
    <property type="nucleotide sequence ID" value="NZ_WTYM01000063.1"/>
</dbReference>
<feature type="transmembrane region" description="Helical" evidence="1">
    <location>
        <begin position="258"/>
        <end position="283"/>
    </location>
</feature>
<feature type="domain" description="DUF4349" evidence="3">
    <location>
        <begin position="86"/>
        <end position="282"/>
    </location>
</feature>
<proteinExistence type="predicted"/>